<dbReference type="SMART" id="SM00850">
    <property type="entry name" value="LytTR"/>
    <property type="match status" value="1"/>
</dbReference>
<organism evidence="6 7">
    <name type="scientific">Blautia acetigignens</name>
    <dbReference type="NCBI Taxonomy" id="2981783"/>
    <lineage>
        <taxon>Bacteria</taxon>
        <taxon>Bacillati</taxon>
        <taxon>Bacillota</taxon>
        <taxon>Clostridia</taxon>
        <taxon>Lachnospirales</taxon>
        <taxon>Lachnospiraceae</taxon>
        <taxon>Blautia</taxon>
    </lineage>
</organism>
<dbReference type="GO" id="GO:0003677">
    <property type="term" value="F:DNA binding"/>
    <property type="evidence" value="ECO:0007669"/>
    <property type="project" value="UniProtKB-KW"/>
</dbReference>
<sequence length="213" mass="24856">MHTFLSASALTDAFQKKQPCDILFLDIDMPETNGIDLAVSLKAYEIKPYLIFVSTVESLVYQTFKVNPFWFIRKRFCESELPEVITALLADMRIHLLETITLNCAHSIYTLHPLSICYVECQNKILHIHYANPVQNISIPYTLSSLEKELLPYGFLRVHKGFLVNYRYIFTINRQDIQLDNGDHIPVSKHRVDPYEDQTMFFPYRKVHPISAR</sequence>
<comment type="function">
    <text evidence="2">May play the central regulatory role in sporulation. It may be an element of the effector pathway responsible for the activation of sporulation genes in response to nutritional stress. Spo0A may act in concert with spo0H (a sigma factor) to control the expression of some genes that are critical to the sporulation process.</text>
</comment>
<name>A0ABV1CUI7_9FIRM</name>
<dbReference type="Proteomes" id="UP001470752">
    <property type="component" value="Unassembled WGS sequence"/>
</dbReference>
<dbReference type="InterPro" id="IPR011006">
    <property type="entry name" value="CheY-like_superfamily"/>
</dbReference>
<feature type="domain" description="Response regulatory" evidence="4">
    <location>
        <begin position="1"/>
        <end position="89"/>
    </location>
</feature>
<feature type="modified residue" description="4-aspartylphosphate" evidence="3">
    <location>
        <position position="26"/>
    </location>
</feature>
<evidence type="ECO:0000313" key="6">
    <source>
        <dbReference type="EMBL" id="MEQ2415177.1"/>
    </source>
</evidence>
<evidence type="ECO:0000313" key="7">
    <source>
        <dbReference type="Proteomes" id="UP001470752"/>
    </source>
</evidence>
<evidence type="ECO:0000259" key="4">
    <source>
        <dbReference type="PROSITE" id="PS50110"/>
    </source>
</evidence>
<feature type="domain" description="HTH LytTR-type" evidence="5">
    <location>
        <begin position="100"/>
        <end position="192"/>
    </location>
</feature>
<dbReference type="InterPro" id="IPR007492">
    <property type="entry name" value="LytTR_DNA-bd_dom"/>
</dbReference>
<dbReference type="InterPro" id="IPR001789">
    <property type="entry name" value="Sig_transdc_resp-reg_receiver"/>
</dbReference>
<evidence type="ECO:0000259" key="5">
    <source>
        <dbReference type="PROSITE" id="PS50930"/>
    </source>
</evidence>
<dbReference type="PROSITE" id="PS50930">
    <property type="entry name" value="HTH_LYTTR"/>
    <property type="match status" value="1"/>
</dbReference>
<keyword evidence="3" id="KW-0597">Phosphoprotein</keyword>
<keyword evidence="7" id="KW-1185">Reference proteome</keyword>
<proteinExistence type="predicted"/>
<evidence type="ECO:0000256" key="1">
    <source>
        <dbReference type="ARBA" id="ARBA00018672"/>
    </source>
</evidence>
<dbReference type="InterPro" id="IPR046947">
    <property type="entry name" value="LytR-like"/>
</dbReference>
<evidence type="ECO:0000256" key="3">
    <source>
        <dbReference type="PROSITE-ProRule" id="PRU00169"/>
    </source>
</evidence>
<accession>A0ABV1CUI7</accession>
<evidence type="ECO:0000256" key="2">
    <source>
        <dbReference type="ARBA" id="ARBA00024867"/>
    </source>
</evidence>
<dbReference type="SUPFAM" id="SSF52172">
    <property type="entry name" value="CheY-like"/>
    <property type="match status" value="1"/>
</dbReference>
<protein>
    <recommendedName>
        <fullName evidence="1">Stage 0 sporulation protein A homolog</fullName>
    </recommendedName>
</protein>
<dbReference type="Gene3D" id="3.40.50.2300">
    <property type="match status" value="1"/>
</dbReference>
<dbReference type="PANTHER" id="PTHR37299">
    <property type="entry name" value="TRANSCRIPTIONAL REGULATOR-RELATED"/>
    <property type="match status" value="1"/>
</dbReference>
<dbReference type="PANTHER" id="PTHR37299:SF1">
    <property type="entry name" value="STAGE 0 SPORULATION PROTEIN A HOMOLOG"/>
    <property type="match status" value="1"/>
</dbReference>
<dbReference type="Gene3D" id="2.40.50.1020">
    <property type="entry name" value="LytTr DNA-binding domain"/>
    <property type="match status" value="1"/>
</dbReference>
<gene>
    <name evidence="6" type="ORF">AAAX94_19480</name>
</gene>
<keyword evidence="6" id="KW-0238">DNA-binding</keyword>
<comment type="caution">
    <text evidence="6">The sequence shown here is derived from an EMBL/GenBank/DDBJ whole genome shotgun (WGS) entry which is preliminary data.</text>
</comment>
<dbReference type="EMBL" id="JBBNFW010000209">
    <property type="protein sequence ID" value="MEQ2415177.1"/>
    <property type="molecule type" value="Genomic_DNA"/>
</dbReference>
<dbReference type="PROSITE" id="PS50110">
    <property type="entry name" value="RESPONSE_REGULATORY"/>
    <property type="match status" value="1"/>
</dbReference>
<dbReference type="Pfam" id="PF04397">
    <property type="entry name" value="LytTR"/>
    <property type="match status" value="1"/>
</dbReference>
<reference evidence="6 7" key="1">
    <citation type="submission" date="2024-04" db="EMBL/GenBank/DDBJ databases">
        <title>Human intestinal bacterial collection.</title>
        <authorList>
            <person name="Pauvert C."/>
            <person name="Hitch T.C.A."/>
            <person name="Clavel T."/>
        </authorList>
    </citation>
    <scope>NUCLEOTIDE SEQUENCE [LARGE SCALE GENOMIC DNA]</scope>
    <source>
        <strain evidence="6 7">CLA-AA-H161</strain>
    </source>
</reference>
<dbReference type="Pfam" id="PF00072">
    <property type="entry name" value="Response_reg"/>
    <property type="match status" value="1"/>
</dbReference>
<dbReference type="RefSeq" id="WP_243000244.1">
    <property type="nucleotide sequence ID" value="NZ_JAOQJM010000007.1"/>
</dbReference>